<accession>A0A0F7ZEY5</accession>
<organism evidence="2 3">
    <name type="scientific">Hirsutella minnesotensis 3608</name>
    <dbReference type="NCBI Taxonomy" id="1043627"/>
    <lineage>
        <taxon>Eukaryota</taxon>
        <taxon>Fungi</taxon>
        <taxon>Dikarya</taxon>
        <taxon>Ascomycota</taxon>
        <taxon>Pezizomycotina</taxon>
        <taxon>Sordariomycetes</taxon>
        <taxon>Hypocreomycetidae</taxon>
        <taxon>Hypocreales</taxon>
        <taxon>Ophiocordycipitaceae</taxon>
        <taxon>Hirsutella</taxon>
    </lineage>
</organism>
<gene>
    <name evidence="2" type="ORF">HIM_12407</name>
</gene>
<keyword evidence="3" id="KW-1185">Reference proteome</keyword>
<evidence type="ECO:0000313" key="2">
    <source>
        <dbReference type="EMBL" id="KJZ68201.1"/>
    </source>
</evidence>
<proteinExistence type="predicted"/>
<feature type="compositionally biased region" description="Polar residues" evidence="1">
    <location>
        <begin position="46"/>
        <end position="56"/>
    </location>
</feature>
<protein>
    <submittedName>
        <fullName evidence="2">Uncharacterized protein</fullName>
    </submittedName>
</protein>
<feature type="region of interest" description="Disordered" evidence="1">
    <location>
        <begin position="158"/>
        <end position="199"/>
    </location>
</feature>
<dbReference type="EMBL" id="KQ030981">
    <property type="protein sequence ID" value="KJZ68201.1"/>
    <property type="molecule type" value="Genomic_DNA"/>
</dbReference>
<dbReference type="OrthoDB" id="5151118at2759"/>
<sequence>MAPASGSHADLNALRQGIRLPPDLAADKSRLQASYTTEAHRKDSLSPAQQPTQSIFGTETPEAAVTEGAQLDEASNLREPTKTAEYAPVSILEAATKIARDQTAAHNAKLAVLRVFSESFEEAAKQFTSDAENSIVKQIATKFLKFWTQSLADFEEAPKPTYSSVAASGGRKPRGQLASTAPAPLQRNHPTALRLQERPPVAPPKEDLRVFVRLNAGAPARNHERYAIRTHIAASIGIDLRRIPAAFPVNTGWAIQASDVATRDLLVQRQAEWAADLEAEAVEISQKWHSSRQPIFHVIGRFAS</sequence>
<evidence type="ECO:0000313" key="3">
    <source>
        <dbReference type="Proteomes" id="UP000054481"/>
    </source>
</evidence>
<reference evidence="2 3" key="1">
    <citation type="journal article" date="2014" name="Genome Biol. Evol.">
        <title>Comparative genomics and transcriptomics analyses reveal divergent lifestyle features of nematode endoparasitic fungus Hirsutella minnesotensis.</title>
        <authorList>
            <person name="Lai Y."/>
            <person name="Liu K."/>
            <person name="Zhang X."/>
            <person name="Zhang X."/>
            <person name="Li K."/>
            <person name="Wang N."/>
            <person name="Shu C."/>
            <person name="Wu Y."/>
            <person name="Wang C."/>
            <person name="Bushley K.E."/>
            <person name="Xiang M."/>
            <person name="Liu X."/>
        </authorList>
    </citation>
    <scope>NUCLEOTIDE SEQUENCE [LARGE SCALE GENOMIC DNA]</scope>
    <source>
        <strain evidence="2 3">3608</strain>
    </source>
</reference>
<feature type="region of interest" description="Disordered" evidence="1">
    <location>
        <begin position="20"/>
        <end position="56"/>
    </location>
</feature>
<evidence type="ECO:0000256" key="1">
    <source>
        <dbReference type="SAM" id="MobiDB-lite"/>
    </source>
</evidence>
<dbReference type="AlphaFoldDB" id="A0A0F7ZEY5"/>
<name>A0A0F7ZEY5_9HYPO</name>
<dbReference type="Proteomes" id="UP000054481">
    <property type="component" value="Unassembled WGS sequence"/>
</dbReference>